<dbReference type="EMBL" id="DS480386">
    <property type="protein sequence ID" value="EDO18701.1"/>
    <property type="molecule type" value="Genomic_DNA"/>
</dbReference>
<dbReference type="HOGENOM" id="CLU_026444_1_2_1"/>
<dbReference type="PROSITE" id="PS00878">
    <property type="entry name" value="ODR_DC_2_1"/>
    <property type="match status" value="1"/>
</dbReference>
<dbReference type="SUPFAM" id="SSF50621">
    <property type="entry name" value="Alanine racemase C-terminal domain-like"/>
    <property type="match status" value="1"/>
</dbReference>
<dbReference type="GO" id="GO:0015940">
    <property type="term" value="P:pantothenate biosynthetic process"/>
    <property type="evidence" value="ECO:0007669"/>
    <property type="project" value="EnsemblFungi"/>
</dbReference>
<keyword evidence="4" id="KW-0963">Cytoplasm</keyword>
<dbReference type="Proteomes" id="UP000000267">
    <property type="component" value="Unassembled WGS sequence"/>
</dbReference>
<comment type="catalytic activity">
    <reaction evidence="14">
        <text>L-ornithine + H(+) = putrescine + CO2</text>
        <dbReference type="Rhea" id="RHEA:22964"/>
        <dbReference type="ChEBI" id="CHEBI:15378"/>
        <dbReference type="ChEBI" id="CHEBI:16526"/>
        <dbReference type="ChEBI" id="CHEBI:46911"/>
        <dbReference type="ChEBI" id="CHEBI:326268"/>
        <dbReference type="EC" id="4.1.1.17"/>
    </reaction>
</comment>
<organism evidence="18">
    <name type="scientific">Vanderwaltozyma polyspora (strain ATCC 22028 / DSM 70294 / BCRC 21397 / CBS 2163 / NBRC 10782 / NRRL Y-8283 / UCD 57-17)</name>
    <name type="common">Kluyveromyces polysporus</name>
    <dbReference type="NCBI Taxonomy" id="436907"/>
    <lineage>
        <taxon>Eukaryota</taxon>
        <taxon>Fungi</taxon>
        <taxon>Dikarya</taxon>
        <taxon>Ascomycota</taxon>
        <taxon>Saccharomycotina</taxon>
        <taxon>Saccharomycetes</taxon>
        <taxon>Saccharomycetales</taxon>
        <taxon>Saccharomycetaceae</taxon>
        <taxon>Vanderwaltozyma</taxon>
    </lineage>
</organism>
<evidence type="ECO:0000256" key="1">
    <source>
        <dbReference type="ARBA" id="ARBA00001933"/>
    </source>
</evidence>
<dbReference type="GO" id="GO:0004586">
    <property type="term" value="F:ornithine decarboxylase activity"/>
    <property type="evidence" value="ECO:0007669"/>
    <property type="project" value="UniProtKB-EC"/>
</dbReference>
<dbReference type="PANTHER" id="PTHR11482">
    <property type="entry name" value="ARGININE/DIAMINOPIMELATE/ORNITHINE DECARBOXYLASE"/>
    <property type="match status" value="1"/>
</dbReference>
<dbReference type="PRINTS" id="PR01179">
    <property type="entry name" value="ODADCRBXLASE"/>
</dbReference>
<evidence type="ECO:0000256" key="14">
    <source>
        <dbReference type="ARBA" id="ARBA00049127"/>
    </source>
</evidence>
<dbReference type="Gene3D" id="3.20.20.10">
    <property type="entry name" value="Alanine racemase"/>
    <property type="match status" value="1"/>
</dbReference>
<dbReference type="STRING" id="436907.A7TGD1"/>
<evidence type="ECO:0000256" key="4">
    <source>
        <dbReference type="ARBA" id="ARBA00022490"/>
    </source>
</evidence>
<comment type="subcellular location">
    <subcellularLocation>
        <location evidence="2">Cytoplasm</location>
    </subcellularLocation>
</comment>
<dbReference type="OMA" id="SFFVCDL"/>
<comment type="subunit">
    <text evidence="13">Homodimer. Only the dimer is catalytically active, as the active sites are constructed of residues from both monomers.</text>
</comment>
<dbReference type="CDD" id="cd00622">
    <property type="entry name" value="PLPDE_III_ODC"/>
    <property type="match status" value="1"/>
</dbReference>
<dbReference type="InterPro" id="IPR009006">
    <property type="entry name" value="Ala_racemase/Decarboxylase_C"/>
</dbReference>
<evidence type="ECO:0000256" key="6">
    <source>
        <dbReference type="ARBA" id="ARBA00022898"/>
    </source>
</evidence>
<evidence type="ECO:0000256" key="15">
    <source>
        <dbReference type="PIRSR" id="PIRSR600183-50"/>
    </source>
</evidence>
<evidence type="ECO:0000256" key="13">
    <source>
        <dbReference type="ARBA" id="ARBA00046672"/>
    </source>
</evidence>
<dbReference type="eggNOG" id="KOG0622">
    <property type="taxonomic scope" value="Eukaryota"/>
</dbReference>
<comment type="similarity">
    <text evidence="3">Belongs to the Orn/Lys/Arg decarboxylase class-II family.</text>
</comment>
<dbReference type="Pfam" id="PF02784">
    <property type="entry name" value="Orn_Arg_deC_N"/>
    <property type="match status" value="1"/>
</dbReference>
<sequence length="455" mass="51509">MASVKLDHSLGSSITLVDFDNGSAKDMVVDSDSIVNNSNTKSYKLPYEPAHEFIFNSLKKRIESINEDTCAPGEENSFFVCDLGELEKLYKNWKLELPNVQPFYAVKCNPNEKILQTLDQLGINFDCASKSEIDKVLSMNVDPERIIYANPCKASSFIRYAQTKNVLKSTFDNVEELHKIKKFHPNSELFIRIATDDSTAQCRLSTKYGCELSDVENLLQAVKDLDLNLVGVAFHVGSGASDFTSLYQAVKDSRYVFDKCIEMGLPELKILDIGGGFQFESFHESSKVVRVALEEYFPGDKVKFMAEPGRYFVSTALTLASNVIAKRTISNNEAMLYINDGVYGNMNCILFDHQEPIPRILYHNNEFHYYDFESSTNMLKKNDVSKYPQKVSIWGPTCDGLDCITKEYYLKHDLEVGDWFYFPNLGAYTSTAATPFNGFQQHSDTLYINSLKDAL</sequence>
<evidence type="ECO:0000256" key="2">
    <source>
        <dbReference type="ARBA" id="ARBA00004496"/>
    </source>
</evidence>
<protein>
    <recommendedName>
        <fullName evidence="12">Ornithine decarboxylase</fullName>
        <ecNumber evidence="10">4.1.1.17</ecNumber>
    </recommendedName>
</protein>
<gene>
    <name evidence="17" type="ORF">Kpol_1055p58</name>
</gene>
<dbReference type="FunFam" id="3.20.20.10:FF:000005">
    <property type="entry name" value="Ornithine decarboxylase"/>
    <property type="match status" value="1"/>
</dbReference>
<dbReference type="KEGG" id="vpo:Kpol_1055p58"/>
<dbReference type="AlphaFoldDB" id="A7TGD1"/>
<dbReference type="GO" id="GO:0033387">
    <property type="term" value="P:putrescine biosynthetic process from arginine, via ornithine"/>
    <property type="evidence" value="ECO:0007669"/>
    <property type="project" value="TreeGrafter"/>
</dbReference>
<keyword evidence="6 15" id="KW-0663">Pyridoxal phosphate</keyword>
<dbReference type="InterPro" id="IPR000183">
    <property type="entry name" value="Orn/DAP/Arg_de-COase"/>
</dbReference>
<dbReference type="RefSeq" id="XP_001646559.1">
    <property type="nucleotide sequence ID" value="XM_001646509.1"/>
</dbReference>
<evidence type="ECO:0000256" key="7">
    <source>
        <dbReference type="ARBA" id="ARBA00023115"/>
    </source>
</evidence>
<name>A7TGD1_VANPO</name>
<keyword evidence="18" id="KW-1185">Reference proteome</keyword>
<dbReference type="FunFam" id="2.40.37.10:FF:000010">
    <property type="entry name" value="Ornithine decarboxylase"/>
    <property type="match status" value="1"/>
</dbReference>
<evidence type="ECO:0000256" key="5">
    <source>
        <dbReference type="ARBA" id="ARBA00022793"/>
    </source>
</evidence>
<evidence type="ECO:0000256" key="12">
    <source>
        <dbReference type="ARBA" id="ARBA00039485"/>
    </source>
</evidence>
<dbReference type="GeneID" id="5547011"/>
<keyword evidence="5" id="KW-0210">Decarboxylase</keyword>
<dbReference type="EC" id="4.1.1.17" evidence="10"/>
<evidence type="ECO:0000313" key="18">
    <source>
        <dbReference type="Proteomes" id="UP000000267"/>
    </source>
</evidence>
<dbReference type="SUPFAM" id="SSF51419">
    <property type="entry name" value="PLP-binding barrel"/>
    <property type="match status" value="1"/>
</dbReference>
<evidence type="ECO:0000256" key="10">
    <source>
        <dbReference type="ARBA" id="ARBA00034138"/>
    </source>
</evidence>
<comment type="cofactor">
    <cofactor evidence="1 15">
        <name>pyridoxal 5'-phosphate</name>
        <dbReference type="ChEBI" id="CHEBI:597326"/>
    </cofactor>
</comment>
<keyword evidence="8" id="KW-0456">Lyase</keyword>
<dbReference type="GO" id="GO:0005737">
    <property type="term" value="C:cytoplasm"/>
    <property type="evidence" value="ECO:0007669"/>
    <property type="project" value="UniProtKB-SubCell"/>
</dbReference>
<dbReference type="InterPro" id="IPR022644">
    <property type="entry name" value="De-COase2_N"/>
</dbReference>
<evidence type="ECO:0000259" key="16">
    <source>
        <dbReference type="Pfam" id="PF02784"/>
    </source>
</evidence>
<evidence type="ECO:0000256" key="9">
    <source>
        <dbReference type="ARBA" id="ARBA00034115"/>
    </source>
</evidence>
<evidence type="ECO:0000256" key="3">
    <source>
        <dbReference type="ARBA" id="ARBA00008872"/>
    </source>
</evidence>
<comment type="function">
    <text evidence="11">Catalyzes the first and rate-limiting step of polyamine biosynthesis that converts ornithine into putrescine, which is the precursor for the polyamines, spermidine and spermine. Polyamines are essential for cell proliferation and are implicated in cellular processes, ranging from DNA replication to apoptosis.</text>
</comment>
<dbReference type="InterPro" id="IPR002433">
    <property type="entry name" value="Orn_de-COase"/>
</dbReference>
<dbReference type="InterPro" id="IPR029066">
    <property type="entry name" value="PLP-binding_barrel"/>
</dbReference>
<comment type="pathway">
    <text evidence="9">Amine and polyamine biosynthesis; putrescine biosynthesis via L-ornithine pathway; putrescine from L-ornithine: step 1/1.</text>
</comment>
<dbReference type="FunCoup" id="A7TGD1">
    <property type="interactions" value="1526"/>
</dbReference>
<feature type="active site" description="Proton donor" evidence="15">
    <location>
        <position position="398"/>
    </location>
</feature>
<dbReference type="InterPro" id="IPR022653">
    <property type="entry name" value="De-COase2_pyr-phos_BS"/>
</dbReference>
<accession>A7TGD1</accession>
<feature type="modified residue" description="N6-(pyridoxal phosphate)lysine" evidence="15">
    <location>
        <position position="107"/>
    </location>
</feature>
<dbReference type="PRINTS" id="PR01182">
    <property type="entry name" value="ORNDCRBXLASE"/>
</dbReference>
<feature type="domain" description="Orn/DAP/Arg decarboxylase 2 N-terminal" evidence="16">
    <location>
        <begin position="84"/>
        <end position="314"/>
    </location>
</feature>
<evidence type="ECO:0000256" key="11">
    <source>
        <dbReference type="ARBA" id="ARBA00037173"/>
    </source>
</evidence>
<dbReference type="PROSITE" id="PS00879">
    <property type="entry name" value="ODR_DC_2_2"/>
    <property type="match status" value="1"/>
</dbReference>
<evidence type="ECO:0000256" key="8">
    <source>
        <dbReference type="ARBA" id="ARBA00023239"/>
    </source>
</evidence>
<reference evidence="17 18" key="1">
    <citation type="journal article" date="2007" name="Proc. Natl. Acad. Sci. U.S.A.">
        <title>Independent sorting-out of thousands of duplicated gene pairs in two yeast species descended from a whole-genome duplication.</title>
        <authorList>
            <person name="Scannell D.R."/>
            <person name="Frank A.C."/>
            <person name="Conant G.C."/>
            <person name="Byrne K.P."/>
            <person name="Woolfit M."/>
            <person name="Wolfe K.H."/>
        </authorList>
    </citation>
    <scope>NUCLEOTIDE SEQUENCE [LARGE SCALE GENOMIC DNA]</scope>
    <source>
        <strain evidence="18">ATCC 22028 / DSM 70294 / BCRC 21397 / CBS 2163 / NBRC 10782 / NRRL Y-8283 / UCD 57-17</strain>
    </source>
</reference>
<dbReference type="InterPro" id="IPR022657">
    <property type="entry name" value="De-COase2_CS"/>
</dbReference>
<dbReference type="OrthoDB" id="5034579at2759"/>
<proteinExistence type="inferred from homology"/>
<dbReference type="PANTHER" id="PTHR11482:SF6">
    <property type="entry name" value="ORNITHINE DECARBOXYLASE 1-RELATED"/>
    <property type="match status" value="1"/>
</dbReference>
<dbReference type="PhylomeDB" id="A7TGD1"/>
<dbReference type="Gene3D" id="2.40.37.10">
    <property type="entry name" value="Lyase, Ornithine Decarboxylase, Chain A, domain 1"/>
    <property type="match status" value="1"/>
</dbReference>
<keyword evidence="7" id="KW-0620">Polyamine biosynthesis</keyword>
<dbReference type="InParanoid" id="A7TGD1"/>
<evidence type="ECO:0000313" key="17">
    <source>
        <dbReference type="EMBL" id="EDO18701.1"/>
    </source>
</evidence>